<dbReference type="PROSITE" id="PS00018">
    <property type="entry name" value="EF_HAND_1"/>
    <property type="match status" value="1"/>
</dbReference>
<keyword evidence="4" id="KW-0285">Flavoprotein</keyword>
<dbReference type="InterPro" id="IPR018247">
    <property type="entry name" value="EF_Hand_1_Ca_BS"/>
</dbReference>
<keyword evidence="5" id="KW-0496">Mitochondrion</keyword>
<evidence type="ECO:0000256" key="8">
    <source>
        <dbReference type="ARBA" id="ARBA00023002"/>
    </source>
</evidence>
<evidence type="ECO:0000256" key="11">
    <source>
        <dbReference type="ARBA" id="ARBA00049010"/>
    </source>
</evidence>
<organism evidence="13 14">
    <name type="scientific">Coccomyxa subellipsoidea</name>
    <dbReference type="NCBI Taxonomy" id="248742"/>
    <lineage>
        <taxon>Eukaryota</taxon>
        <taxon>Viridiplantae</taxon>
        <taxon>Chlorophyta</taxon>
        <taxon>core chlorophytes</taxon>
        <taxon>Trebouxiophyceae</taxon>
        <taxon>Trebouxiophyceae incertae sedis</taxon>
        <taxon>Coccomyxaceae</taxon>
        <taxon>Coccomyxa</taxon>
    </lineage>
</organism>
<evidence type="ECO:0000256" key="6">
    <source>
        <dbReference type="ARBA" id="ARBA00022827"/>
    </source>
</evidence>
<dbReference type="PANTHER" id="PTHR43706:SF47">
    <property type="entry name" value="EXTERNAL NADH-UBIQUINONE OXIDOREDUCTASE 1, MITOCHONDRIAL-RELATED"/>
    <property type="match status" value="1"/>
</dbReference>
<accession>A0ABR2YKZ1</accession>
<dbReference type="InterPro" id="IPR036188">
    <property type="entry name" value="FAD/NAD-bd_sf"/>
</dbReference>
<evidence type="ECO:0000256" key="5">
    <source>
        <dbReference type="ARBA" id="ARBA00022792"/>
    </source>
</evidence>
<dbReference type="SUPFAM" id="SSF51905">
    <property type="entry name" value="FAD/NAD(P)-binding domain"/>
    <property type="match status" value="2"/>
</dbReference>
<sequence length="594" mass="66445">MLRRVVKISSQLLSSRNPLYVHQDAREISNIPYRALVSLSSFSEREGGSNTWAFWLGLTGLAVGGALASAPSAIASEPHHCKDKPTIVVLGTGWGAISFLRALKPLHSNQYNVQIVSPRNYFLYTPLLPASATGTVDTHSIVDPIRSHLDARCNYYEAECLDVNVKEKTLSCGYTRPFREASDAGKKDHTFKMNYDILIVAIGAVTNTFGVPGVEENCFYMKSAEDAKALRERINACFELANLPDTTDEERRRLLSFVIVGGGPTGTELAAEMNDLILEDMLRYFPRIDRSQVTIKQIDSHDHILSAFDRTIAEYATEHFRRSGIDLILACRVKAVEPDAVVVDKHGKKERIPFGTCIWTTGIRMHPLAERVADQLQGQEHWHSLMVDGHLRLKGSNAIFALGDAATIEQERVLRHAEELFEQGDANKDGMLSSDELQQLLLLNVKKYPQLAEIAARVPKNTVLTKEAFLKHLEELDKSLRSVPATAQAAHQEGHYLGKLFRKYKIDPLQTEVVPEGAPEFEYKPLGTIAYIGHDKAVLDPGPSAPFLRYIRGWLMGLGWKSAEVFMQISYKNMWLVSRDFLKAKIFGRDISDV</sequence>
<dbReference type="InterPro" id="IPR002048">
    <property type="entry name" value="EF_hand_dom"/>
</dbReference>
<keyword evidence="9" id="KW-0520">NAD</keyword>
<comment type="caution">
    <text evidence="13">The sequence shown here is derived from an EMBL/GenBank/DDBJ whole genome shotgun (WGS) entry which is preliminary data.</text>
</comment>
<keyword evidence="8" id="KW-0560">Oxidoreductase</keyword>
<evidence type="ECO:0000256" key="10">
    <source>
        <dbReference type="ARBA" id="ARBA00047599"/>
    </source>
</evidence>
<dbReference type="Gene3D" id="3.50.50.100">
    <property type="match status" value="2"/>
</dbReference>
<dbReference type="InterPro" id="IPR023753">
    <property type="entry name" value="FAD/NAD-binding_dom"/>
</dbReference>
<keyword evidence="5" id="KW-0472">Membrane</keyword>
<evidence type="ECO:0000313" key="13">
    <source>
        <dbReference type="EMBL" id="KAK9906808.1"/>
    </source>
</evidence>
<protein>
    <recommendedName>
        <fullName evidence="3">NADH:ubiquinone reductase (non-electrogenic)</fullName>
        <ecNumber evidence="3">1.6.5.9</ecNumber>
    </recommendedName>
</protein>
<keyword evidence="6" id="KW-0274">FAD</keyword>
<evidence type="ECO:0000256" key="9">
    <source>
        <dbReference type="ARBA" id="ARBA00023027"/>
    </source>
</evidence>
<comment type="similarity">
    <text evidence="2">Belongs to the NADH dehydrogenase family.</text>
</comment>
<evidence type="ECO:0000256" key="1">
    <source>
        <dbReference type="ARBA" id="ARBA00004637"/>
    </source>
</evidence>
<reference evidence="13 14" key="1">
    <citation type="journal article" date="2024" name="Nat. Commun.">
        <title>Phylogenomics reveals the evolutionary origins of lichenization in chlorophyte algae.</title>
        <authorList>
            <person name="Puginier C."/>
            <person name="Libourel C."/>
            <person name="Otte J."/>
            <person name="Skaloud P."/>
            <person name="Haon M."/>
            <person name="Grisel S."/>
            <person name="Petersen M."/>
            <person name="Berrin J.G."/>
            <person name="Delaux P.M."/>
            <person name="Dal Grande F."/>
            <person name="Keller J."/>
        </authorList>
    </citation>
    <scope>NUCLEOTIDE SEQUENCE [LARGE SCALE GENOMIC DNA]</scope>
    <source>
        <strain evidence="13 14">SAG 216-7</strain>
    </source>
</reference>
<keyword evidence="5" id="KW-0999">Mitochondrion inner membrane</keyword>
<name>A0ABR2YKZ1_9CHLO</name>
<evidence type="ECO:0000256" key="3">
    <source>
        <dbReference type="ARBA" id="ARBA00012637"/>
    </source>
</evidence>
<dbReference type="InterPro" id="IPR045024">
    <property type="entry name" value="NDH-2"/>
</dbReference>
<keyword evidence="14" id="KW-1185">Reference proteome</keyword>
<dbReference type="EMBL" id="JALJOT010000010">
    <property type="protein sequence ID" value="KAK9906808.1"/>
    <property type="molecule type" value="Genomic_DNA"/>
</dbReference>
<dbReference type="EC" id="1.6.5.9" evidence="3"/>
<dbReference type="InterPro" id="IPR054585">
    <property type="entry name" value="NDH2-like_C"/>
</dbReference>
<evidence type="ECO:0000256" key="4">
    <source>
        <dbReference type="ARBA" id="ARBA00022630"/>
    </source>
</evidence>
<evidence type="ECO:0000256" key="7">
    <source>
        <dbReference type="ARBA" id="ARBA00022946"/>
    </source>
</evidence>
<comment type="catalytic activity">
    <reaction evidence="10">
        <text>a quinone + NADH + H(+) = a quinol + NAD(+)</text>
        <dbReference type="Rhea" id="RHEA:46160"/>
        <dbReference type="ChEBI" id="CHEBI:15378"/>
        <dbReference type="ChEBI" id="CHEBI:24646"/>
        <dbReference type="ChEBI" id="CHEBI:57540"/>
        <dbReference type="ChEBI" id="CHEBI:57945"/>
        <dbReference type="ChEBI" id="CHEBI:132124"/>
        <dbReference type="EC" id="1.6.5.9"/>
    </reaction>
</comment>
<comment type="subcellular location">
    <subcellularLocation>
        <location evidence="1">Mitochondrion inner membrane</location>
        <topology evidence="1">Peripheral membrane protein</topology>
    </subcellularLocation>
</comment>
<comment type="catalytic activity">
    <reaction evidence="11">
        <text>a ubiquinone + NADH + H(+) = a ubiquinol + NAD(+)</text>
        <dbReference type="Rhea" id="RHEA:23152"/>
        <dbReference type="Rhea" id="RHEA-COMP:9565"/>
        <dbReference type="Rhea" id="RHEA-COMP:9566"/>
        <dbReference type="ChEBI" id="CHEBI:15378"/>
        <dbReference type="ChEBI" id="CHEBI:16389"/>
        <dbReference type="ChEBI" id="CHEBI:17976"/>
        <dbReference type="ChEBI" id="CHEBI:57540"/>
        <dbReference type="ChEBI" id="CHEBI:57945"/>
    </reaction>
</comment>
<feature type="domain" description="EF-hand" evidence="12">
    <location>
        <begin position="412"/>
        <end position="447"/>
    </location>
</feature>
<dbReference type="PROSITE" id="PS50222">
    <property type="entry name" value="EF_HAND_2"/>
    <property type="match status" value="1"/>
</dbReference>
<gene>
    <name evidence="13" type="ORF">WJX75_008422</name>
</gene>
<dbReference type="Proteomes" id="UP001491310">
    <property type="component" value="Unassembled WGS sequence"/>
</dbReference>
<dbReference type="Pfam" id="PF22366">
    <property type="entry name" value="NDH2_C"/>
    <property type="match status" value="1"/>
</dbReference>
<dbReference type="Pfam" id="PF07992">
    <property type="entry name" value="Pyr_redox_2"/>
    <property type="match status" value="1"/>
</dbReference>
<evidence type="ECO:0000256" key="2">
    <source>
        <dbReference type="ARBA" id="ARBA00005272"/>
    </source>
</evidence>
<evidence type="ECO:0000313" key="14">
    <source>
        <dbReference type="Proteomes" id="UP001491310"/>
    </source>
</evidence>
<evidence type="ECO:0000259" key="12">
    <source>
        <dbReference type="PROSITE" id="PS50222"/>
    </source>
</evidence>
<keyword evidence="7" id="KW-0809">Transit peptide</keyword>
<proteinExistence type="inferred from homology"/>
<dbReference type="PANTHER" id="PTHR43706">
    <property type="entry name" value="NADH DEHYDROGENASE"/>
    <property type="match status" value="1"/>
</dbReference>